<accession>A0ABM8USC3</accession>
<sequence length="75" mass="8682">MSQATGKYLILIGLAVVLIGIIVYFLSDKLHWLGRLPGDIRVEKENFKFYFPITTMLLLSGLLNLVIWLVRRFWG</sequence>
<keyword evidence="1" id="KW-0812">Transmembrane</keyword>
<evidence type="ECO:0000313" key="3">
    <source>
        <dbReference type="Proteomes" id="UP000679725"/>
    </source>
</evidence>
<feature type="transmembrane region" description="Helical" evidence="1">
    <location>
        <begin position="7"/>
        <end position="27"/>
    </location>
</feature>
<evidence type="ECO:0000256" key="1">
    <source>
        <dbReference type="SAM" id="Phobius"/>
    </source>
</evidence>
<name>A0ABM8USC3_9BACT</name>
<keyword evidence="1" id="KW-0472">Membrane</keyword>
<evidence type="ECO:0008006" key="4">
    <source>
        <dbReference type="Google" id="ProtNLM"/>
    </source>
</evidence>
<dbReference type="EMBL" id="CAJRAU010000004">
    <property type="protein sequence ID" value="CAG5070586.1"/>
    <property type="molecule type" value="Genomic_DNA"/>
</dbReference>
<dbReference type="PANTHER" id="PTHR36443">
    <property type="entry name" value="BSR5223 PROTEIN"/>
    <property type="match status" value="1"/>
</dbReference>
<keyword evidence="1" id="KW-1133">Transmembrane helix</keyword>
<evidence type="ECO:0000313" key="2">
    <source>
        <dbReference type="EMBL" id="CAG5070586.1"/>
    </source>
</evidence>
<dbReference type="Pfam" id="PF11146">
    <property type="entry name" value="DUF2905"/>
    <property type="match status" value="1"/>
</dbReference>
<protein>
    <recommendedName>
        <fullName evidence="4">DUF2905 domain-containing protein</fullName>
    </recommendedName>
</protein>
<organism evidence="2 3">
    <name type="scientific">Dyadobacter linearis</name>
    <dbReference type="NCBI Taxonomy" id="2823330"/>
    <lineage>
        <taxon>Bacteria</taxon>
        <taxon>Pseudomonadati</taxon>
        <taxon>Bacteroidota</taxon>
        <taxon>Cytophagia</taxon>
        <taxon>Cytophagales</taxon>
        <taxon>Spirosomataceae</taxon>
        <taxon>Dyadobacter</taxon>
    </lineage>
</organism>
<gene>
    <name evidence="2" type="ORF">DYBT9623_03132</name>
</gene>
<reference evidence="2 3" key="1">
    <citation type="submission" date="2021-04" db="EMBL/GenBank/DDBJ databases">
        <authorList>
            <person name="Rodrigo-Torres L."/>
            <person name="Arahal R. D."/>
            <person name="Lucena T."/>
        </authorList>
    </citation>
    <scope>NUCLEOTIDE SEQUENCE [LARGE SCALE GENOMIC DNA]</scope>
    <source>
        <strain evidence="2 3">CECT 9623</strain>
    </source>
</reference>
<comment type="caution">
    <text evidence="2">The sequence shown here is derived from an EMBL/GenBank/DDBJ whole genome shotgun (WGS) entry which is preliminary data.</text>
</comment>
<dbReference type="PANTHER" id="PTHR36443:SF1">
    <property type="entry name" value="BSR5223 PROTEIN"/>
    <property type="match status" value="1"/>
</dbReference>
<proteinExistence type="predicted"/>
<dbReference type="InterPro" id="IPR021320">
    <property type="entry name" value="DUF2905"/>
</dbReference>
<keyword evidence="3" id="KW-1185">Reference proteome</keyword>
<feature type="transmembrane region" description="Helical" evidence="1">
    <location>
        <begin position="47"/>
        <end position="70"/>
    </location>
</feature>
<dbReference type="Proteomes" id="UP000679725">
    <property type="component" value="Unassembled WGS sequence"/>
</dbReference>
<dbReference type="RefSeq" id="WP_215234458.1">
    <property type="nucleotide sequence ID" value="NZ_CAJRAU010000004.1"/>
</dbReference>